<evidence type="ECO:0000313" key="7">
    <source>
        <dbReference type="EMBL" id="OMC92756.1"/>
    </source>
</evidence>
<dbReference type="GO" id="GO:0016874">
    <property type="term" value="F:ligase activity"/>
    <property type="evidence" value="ECO:0007669"/>
    <property type="project" value="UniProtKB-KW"/>
</dbReference>
<comment type="pathway">
    <text evidence="1">One-carbon metabolism; tetrahydrofolate interconversion.</text>
</comment>
<keyword evidence="3" id="KW-0554">One-carbon metabolism</keyword>
<evidence type="ECO:0000256" key="3">
    <source>
        <dbReference type="ARBA" id="ARBA00022563"/>
    </source>
</evidence>
<comment type="caution">
    <text evidence="7">The sequence shown here is derived from an EMBL/GenBank/DDBJ whole genome shotgun (WGS) entry which is preliminary data.</text>
</comment>
<name>A0ABX3GCL4_9BACL</name>
<dbReference type="RefSeq" id="WP_076221108.1">
    <property type="nucleotide sequence ID" value="NZ_MPVP01000703.1"/>
</dbReference>
<dbReference type="Gene3D" id="3.40.50.300">
    <property type="entry name" value="P-loop containing nucleotide triphosphate hydrolases"/>
    <property type="match status" value="1"/>
</dbReference>
<sequence>MKLITEVAAQAGIDEQHLELYGKYKSKLSPSLWEDMKNKPDGKLVLVTAVNPTPAGEGKTLTTIGLAQAMNAAGVKTVAALREPSLGPCLGMKGGATGGGKSQIVPADEINLHFTGDIHAVTSAHNLLSAMIDNHIFQGNELGLDPQRIVWKRVMDMNDRSLRSIVTGLGDGNGAVRESGFQITTASEIMAVLCLCDNLIDLKKRLNRILIGYDQEGQPVTAEQIGAVEAMTALLKEAVKPNLVQTLEGTPVIVHGGPFANIAHGCSSVIGTRYALKLGDVVVTEAGFGADLGAEKFMDIKCQQAGLTPSAAVLVVTVKSLKYNGGVPKGELLTENRTALRAGLVNLERHVENLGKFGVPVLVAI</sequence>
<accession>A0ABX3GCL4</accession>
<evidence type="ECO:0000256" key="4">
    <source>
        <dbReference type="ARBA" id="ARBA00022598"/>
    </source>
</evidence>
<evidence type="ECO:0000256" key="6">
    <source>
        <dbReference type="ARBA" id="ARBA00022840"/>
    </source>
</evidence>
<dbReference type="InterPro" id="IPR020628">
    <property type="entry name" value="Formate_THF_ligase_CS"/>
</dbReference>
<evidence type="ECO:0000256" key="5">
    <source>
        <dbReference type="ARBA" id="ARBA00022741"/>
    </source>
</evidence>
<keyword evidence="8" id="KW-1185">Reference proteome</keyword>
<dbReference type="Proteomes" id="UP000187158">
    <property type="component" value="Unassembled WGS sequence"/>
</dbReference>
<dbReference type="EC" id="6.3.4.3" evidence="2"/>
<dbReference type="Pfam" id="PF01268">
    <property type="entry name" value="FTHFS"/>
    <property type="match status" value="1"/>
</dbReference>
<keyword evidence="5" id="KW-0547">Nucleotide-binding</keyword>
<protein>
    <recommendedName>
        <fullName evidence="2">formate--tetrahydrofolate ligase</fullName>
        <ecNumber evidence="2">6.3.4.3</ecNumber>
    </recommendedName>
</protein>
<gene>
    <name evidence="7" type="ORF">BSO21_34295</name>
</gene>
<evidence type="ECO:0000256" key="1">
    <source>
        <dbReference type="ARBA" id="ARBA00004777"/>
    </source>
</evidence>
<dbReference type="Gene3D" id="3.30.1510.10">
    <property type="entry name" value="Domain 2, N(10)-formyltetrahydrofolate synthetase"/>
    <property type="match status" value="1"/>
</dbReference>
<organism evidence="7 8">
    <name type="scientific">Paenibacillus odorifer</name>
    <dbReference type="NCBI Taxonomy" id="189426"/>
    <lineage>
        <taxon>Bacteria</taxon>
        <taxon>Bacillati</taxon>
        <taxon>Bacillota</taxon>
        <taxon>Bacilli</taxon>
        <taxon>Bacillales</taxon>
        <taxon>Paenibacillaceae</taxon>
        <taxon>Paenibacillus</taxon>
    </lineage>
</organism>
<dbReference type="InterPro" id="IPR027417">
    <property type="entry name" value="P-loop_NTPase"/>
</dbReference>
<keyword evidence="4 7" id="KW-0436">Ligase</keyword>
<dbReference type="InterPro" id="IPR000559">
    <property type="entry name" value="Formate_THF_ligase"/>
</dbReference>
<evidence type="ECO:0000256" key="2">
    <source>
        <dbReference type="ARBA" id="ARBA00012295"/>
    </source>
</evidence>
<feature type="non-terminal residue" evidence="7">
    <location>
        <position position="365"/>
    </location>
</feature>
<proteinExistence type="predicted"/>
<dbReference type="EMBL" id="MPVP01000703">
    <property type="protein sequence ID" value="OMC92756.1"/>
    <property type="molecule type" value="Genomic_DNA"/>
</dbReference>
<keyword evidence="6" id="KW-0067">ATP-binding</keyword>
<dbReference type="SUPFAM" id="SSF52540">
    <property type="entry name" value="P-loop containing nucleoside triphosphate hydrolases"/>
    <property type="match status" value="1"/>
</dbReference>
<reference evidence="7 8" key="1">
    <citation type="submission" date="2016-11" db="EMBL/GenBank/DDBJ databases">
        <title>Paenibacillus species isolates.</title>
        <authorList>
            <person name="Beno S.M."/>
        </authorList>
    </citation>
    <scope>NUCLEOTIDE SEQUENCE [LARGE SCALE GENOMIC DNA]</scope>
    <source>
        <strain evidence="7 8">FSL H7-0433</strain>
    </source>
</reference>
<dbReference type="PROSITE" id="PS00721">
    <property type="entry name" value="FTHFS_1"/>
    <property type="match status" value="1"/>
</dbReference>
<evidence type="ECO:0000313" key="8">
    <source>
        <dbReference type="Proteomes" id="UP000187158"/>
    </source>
</evidence>